<evidence type="ECO:0000256" key="3">
    <source>
        <dbReference type="ARBA" id="ARBA00022692"/>
    </source>
</evidence>
<comment type="subcellular location">
    <subcellularLocation>
        <location evidence="1">Membrane</location>
        <topology evidence="1">Multi-pass membrane protein</topology>
    </subcellularLocation>
</comment>
<keyword evidence="6 8" id="KW-0472">Membrane</keyword>
<dbReference type="InterPro" id="IPR013099">
    <property type="entry name" value="K_chnl_dom"/>
</dbReference>
<sequence>MGFCVKFVFHTLIEFLKDKHYRSLLGASIGILFGGALVYHYLEGWSYLDSLYFAAITLSTVGYGDFSPQTDLGKLFTIIYIGIGVGLILAFINAVYKHFQQVSREYPNVIKGKKKQ</sequence>
<name>A0A150XGD1_9BACT</name>
<evidence type="ECO:0000313" key="11">
    <source>
        <dbReference type="Proteomes" id="UP000075606"/>
    </source>
</evidence>
<dbReference type="GO" id="GO:0015271">
    <property type="term" value="F:outward rectifier potassium channel activity"/>
    <property type="evidence" value="ECO:0007669"/>
    <property type="project" value="TreeGrafter"/>
</dbReference>
<dbReference type="GO" id="GO:0030322">
    <property type="term" value="P:stabilization of membrane potential"/>
    <property type="evidence" value="ECO:0007669"/>
    <property type="project" value="TreeGrafter"/>
</dbReference>
<dbReference type="SUPFAM" id="SSF81324">
    <property type="entry name" value="Voltage-gated potassium channels"/>
    <property type="match status" value="1"/>
</dbReference>
<keyword evidence="11" id="KW-1185">Reference proteome</keyword>
<dbReference type="EMBL" id="LRPC01000001">
    <property type="protein sequence ID" value="KYG77749.1"/>
    <property type="molecule type" value="Genomic_DNA"/>
</dbReference>
<feature type="domain" description="Potassium channel" evidence="9">
    <location>
        <begin position="29"/>
        <end position="98"/>
    </location>
</feature>
<dbReference type="GO" id="GO:0005886">
    <property type="term" value="C:plasma membrane"/>
    <property type="evidence" value="ECO:0007669"/>
    <property type="project" value="TreeGrafter"/>
</dbReference>
<feature type="transmembrane region" description="Helical" evidence="8">
    <location>
        <begin position="75"/>
        <end position="96"/>
    </location>
</feature>
<evidence type="ECO:0000256" key="5">
    <source>
        <dbReference type="ARBA" id="ARBA00023065"/>
    </source>
</evidence>
<keyword evidence="3 8" id="KW-0812">Transmembrane</keyword>
<feature type="transmembrane region" description="Helical" evidence="8">
    <location>
        <begin position="21"/>
        <end position="42"/>
    </location>
</feature>
<evidence type="ECO:0000256" key="1">
    <source>
        <dbReference type="ARBA" id="ARBA00004141"/>
    </source>
</evidence>
<gene>
    <name evidence="10" type="ORF">AWW68_02995</name>
</gene>
<keyword evidence="4 8" id="KW-1133">Transmembrane helix</keyword>
<dbReference type="Pfam" id="PF07885">
    <property type="entry name" value="Ion_trans_2"/>
    <property type="match status" value="1"/>
</dbReference>
<dbReference type="PANTHER" id="PTHR11003:SF291">
    <property type="entry name" value="IP11374P"/>
    <property type="match status" value="1"/>
</dbReference>
<evidence type="ECO:0000256" key="4">
    <source>
        <dbReference type="ARBA" id="ARBA00022989"/>
    </source>
</evidence>
<evidence type="ECO:0000256" key="2">
    <source>
        <dbReference type="ARBA" id="ARBA00022448"/>
    </source>
</evidence>
<dbReference type="PANTHER" id="PTHR11003">
    <property type="entry name" value="POTASSIUM CHANNEL, SUBFAMILY K"/>
    <property type="match status" value="1"/>
</dbReference>
<comment type="caution">
    <text evidence="10">The sequence shown here is derived from an EMBL/GenBank/DDBJ whole genome shotgun (WGS) entry which is preliminary data.</text>
</comment>
<dbReference type="Gene3D" id="1.10.287.70">
    <property type="match status" value="1"/>
</dbReference>
<dbReference type="Proteomes" id="UP000075606">
    <property type="component" value="Unassembled WGS sequence"/>
</dbReference>
<evidence type="ECO:0000256" key="7">
    <source>
        <dbReference type="ARBA" id="ARBA00023303"/>
    </source>
</evidence>
<dbReference type="AlphaFoldDB" id="A0A150XGD1"/>
<evidence type="ECO:0000256" key="8">
    <source>
        <dbReference type="SAM" id="Phobius"/>
    </source>
</evidence>
<proteinExistence type="predicted"/>
<accession>A0A150XGD1</accession>
<dbReference type="InterPro" id="IPR003280">
    <property type="entry name" value="2pore_dom_K_chnl"/>
</dbReference>
<dbReference type="STRING" id="333140.AWW68_02995"/>
<dbReference type="OrthoDB" id="9799090at2"/>
<keyword evidence="2" id="KW-0813">Transport</keyword>
<protein>
    <recommendedName>
        <fullName evidence="9">Potassium channel domain-containing protein</fullName>
    </recommendedName>
</protein>
<organism evidence="10 11">
    <name type="scientific">Roseivirga spongicola</name>
    <dbReference type="NCBI Taxonomy" id="333140"/>
    <lineage>
        <taxon>Bacteria</taxon>
        <taxon>Pseudomonadati</taxon>
        <taxon>Bacteroidota</taxon>
        <taxon>Cytophagia</taxon>
        <taxon>Cytophagales</taxon>
        <taxon>Roseivirgaceae</taxon>
        <taxon>Roseivirga</taxon>
    </lineage>
</organism>
<keyword evidence="7" id="KW-0407">Ion channel</keyword>
<dbReference type="GO" id="GO:0022841">
    <property type="term" value="F:potassium ion leak channel activity"/>
    <property type="evidence" value="ECO:0007669"/>
    <property type="project" value="TreeGrafter"/>
</dbReference>
<keyword evidence="5" id="KW-0406">Ion transport</keyword>
<evidence type="ECO:0000259" key="9">
    <source>
        <dbReference type="Pfam" id="PF07885"/>
    </source>
</evidence>
<evidence type="ECO:0000313" key="10">
    <source>
        <dbReference type="EMBL" id="KYG77749.1"/>
    </source>
</evidence>
<reference evidence="10 11" key="1">
    <citation type="submission" date="2016-01" db="EMBL/GenBank/DDBJ databases">
        <title>Genome sequencing of Roseivirga spongicola UST030701-084.</title>
        <authorList>
            <person name="Selvaratnam C."/>
            <person name="Thevarajoo S."/>
            <person name="Goh K.M."/>
            <person name="Ee R."/>
            <person name="Chan K.-G."/>
            <person name="Chong C.S."/>
        </authorList>
    </citation>
    <scope>NUCLEOTIDE SEQUENCE [LARGE SCALE GENOMIC DNA]</scope>
    <source>
        <strain evidence="10 11">UST030701-084</strain>
    </source>
</reference>
<evidence type="ECO:0000256" key="6">
    <source>
        <dbReference type="ARBA" id="ARBA00023136"/>
    </source>
</evidence>